<dbReference type="PRINTS" id="PR00740">
    <property type="entry name" value="GLHYDRLASE27"/>
</dbReference>
<dbReference type="CDD" id="cd14792">
    <property type="entry name" value="GH27"/>
    <property type="match status" value="1"/>
</dbReference>
<dbReference type="PROSITE" id="PS00512">
    <property type="entry name" value="ALPHA_GALACTOSIDASE"/>
    <property type="match status" value="1"/>
</dbReference>
<dbReference type="InterPro" id="IPR013785">
    <property type="entry name" value="Aldolase_TIM"/>
</dbReference>
<keyword evidence="4" id="KW-1015">Disulfide bond</keyword>
<dbReference type="SUPFAM" id="SSF51445">
    <property type="entry name" value="(Trans)glycosidases"/>
    <property type="match status" value="1"/>
</dbReference>
<keyword evidence="3 4" id="KW-0326">Glycosidase</keyword>
<dbReference type="Gene3D" id="3.20.20.70">
    <property type="entry name" value="Aldolase class I"/>
    <property type="match status" value="1"/>
</dbReference>
<dbReference type="EMBL" id="KN745549">
    <property type="protein sequence ID" value="KIH51750.1"/>
    <property type="molecule type" value="Genomic_DNA"/>
</dbReference>
<dbReference type="Pfam" id="PF16499">
    <property type="entry name" value="Melibiase_2"/>
    <property type="match status" value="2"/>
</dbReference>
<name>A0A0C2FT25_9BILA</name>
<dbReference type="GO" id="GO:0016139">
    <property type="term" value="P:glycoside catabolic process"/>
    <property type="evidence" value="ECO:0007669"/>
    <property type="project" value="TreeGrafter"/>
</dbReference>
<dbReference type="OrthoDB" id="5795902at2759"/>
<dbReference type="AlphaFoldDB" id="A0A0C2FT25"/>
<feature type="signal peptide" evidence="5">
    <location>
        <begin position="1"/>
        <end position="16"/>
    </location>
</feature>
<protein>
    <recommendedName>
        <fullName evidence="4">Alpha-galactosidase</fullName>
        <ecNumber evidence="4">3.2.1.-</ecNumber>
    </recommendedName>
</protein>
<organism evidence="6 7">
    <name type="scientific">Ancylostoma duodenale</name>
    <dbReference type="NCBI Taxonomy" id="51022"/>
    <lineage>
        <taxon>Eukaryota</taxon>
        <taxon>Metazoa</taxon>
        <taxon>Ecdysozoa</taxon>
        <taxon>Nematoda</taxon>
        <taxon>Chromadorea</taxon>
        <taxon>Rhabditida</taxon>
        <taxon>Rhabditina</taxon>
        <taxon>Rhabditomorpha</taxon>
        <taxon>Strongyloidea</taxon>
        <taxon>Ancylostomatidae</taxon>
        <taxon>Ancylostomatinae</taxon>
        <taxon>Ancylostoma</taxon>
    </lineage>
</organism>
<comment type="subunit">
    <text evidence="4">Homodimer.</text>
</comment>
<dbReference type="PANTHER" id="PTHR11452">
    <property type="entry name" value="ALPHA-GALACTOSIDASE/ALPHA-N-ACETYLGALACTOSAMINIDASE"/>
    <property type="match status" value="1"/>
</dbReference>
<dbReference type="InterPro" id="IPR002241">
    <property type="entry name" value="Glyco_hydro_27"/>
</dbReference>
<accession>A0A0C2FT25</accession>
<evidence type="ECO:0000256" key="3">
    <source>
        <dbReference type="ARBA" id="ARBA00023295"/>
    </source>
</evidence>
<keyword evidence="2 4" id="KW-0378">Hydrolase</keyword>
<dbReference type="EC" id="3.2.1.-" evidence="4"/>
<evidence type="ECO:0000313" key="6">
    <source>
        <dbReference type="EMBL" id="KIH51750.1"/>
    </source>
</evidence>
<comment type="similarity">
    <text evidence="1 4">Belongs to the glycosyl hydrolase 27 family.</text>
</comment>
<evidence type="ECO:0000256" key="2">
    <source>
        <dbReference type="ARBA" id="ARBA00022801"/>
    </source>
</evidence>
<dbReference type="GO" id="GO:0004557">
    <property type="term" value="F:alpha-galactosidase activity"/>
    <property type="evidence" value="ECO:0007669"/>
    <property type="project" value="TreeGrafter"/>
</dbReference>
<keyword evidence="5" id="KW-0732">Signal</keyword>
<evidence type="ECO:0000256" key="5">
    <source>
        <dbReference type="SAM" id="SignalP"/>
    </source>
</evidence>
<dbReference type="GO" id="GO:0005737">
    <property type="term" value="C:cytoplasm"/>
    <property type="evidence" value="ECO:0007669"/>
    <property type="project" value="TreeGrafter"/>
</dbReference>
<dbReference type="GO" id="GO:0009311">
    <property type="term" value="P:oligosaccharide metabolic process"/>
    <property type="evidence" value="ECO:0007669"/>
    <property type="project" value="TreeGrafter"/>
</dbReference>
<dbReference type="InterPro" id="IPR000111">
    <property type="entry name" value="Glyco_hydro_27/36_CS"/>
</dbReference>
<keyword evidence="7" id="KW-1185">Reference proteome</keyword>
<reference evidence="6 7" key="1">
    <citation type="submission" date="2013-12" db="EMBL/GenBank/DDBJ databases">
        <title>Draft genome of the parsitic nematode Ancylostoma duodenale.</title>
        <authorList>
            <person name="Mitreva M."/>
        </authorList>
    </citation>
    <scope>NUCLEOTIDE SEQUENCE [LARGE SCALE GENOMIC DNA]</scope>
    <source>
        <strain evidence="6 7">Zhejiang</strain>
    </source>
</reference>
<evidence type="ECO:0000313" key="7">
    <source>
        <dbReference type="Proteomes" id="UP000054047"/>
    </source>
</evidence>
<feature type="chain" id="PRO_5002148731" description="Alpha-galactosidase" evidence="5">
    <location>
        <begin position="17"/>
        <end position="305"/>
    </location>
</feature>
<dbReference type="Proteomes" id="UP000054047">
    <property type="component" value="Unassembled WGS sequence"/>
</dbReference>
<proteinExistence type="inferred from homology"/>
<gene>
    <name evidence="6" type="ORF">ANCDUO_18157</name>
</gene>
<dbReference type="InterPro" id="IPR017853">
    <property type="entry name" value="GH"/>
</dbReference>
<sequence length="305" mass="35354">MFRLLLATWLATFAVALDNGLARTPPMGWMSWTQFRCQVNCAKYPDDCINEKLYQTMADRLVSDGYLDAGYNRIHVDDCWMAKSRDVNGRLLSDPDRFPSGIKALSKYMHDRKLYFGIYEDWGNKTCAGYPGSNGHIDIDAATFAEWDCDYLKFDGCHMAKAEQHIGYPLMADALNSTGRPIMFSCEWPLYLEHEQDQKFYRQQYELGFTDLMNLKQLANHSIDQPVYYHAPNWSVVNYTEIAQSCNLWRNYNDVANSWESVLSIINWYDRMQDKLIPAHGPGHWNDPDMVCVPFCCRILLENVP</sequence>
<evidence type="ECO:0000256" key="1">
    <source>
        <dbReference type="ARBA" id="ARBA00009743"/>
    </source>
</evidence>
<evidence type="ECO:0000256" key="4">
    <source>
        <dbReference type="RuleBase" id="RU361168"/>
    </source>
</evidence>
<dbReference type="PANTHER" id="PTHR11452:SF83">
    <property type="entry name" value="ALPHA-GALACTOSIDASE"/>
    <property type="match status" value="1"/>
</dbReference>